<organism evidence="2 3">
    <name type="scientific">Candidatus Peribacter riflensis</name>
    <dbReference type="NCBI Taxonomy" id="1735162"/>
    <lineage>
        <taxon>Bacteria</taxon>
        <taxon>Candidatus Peregrinibacteriota</taxon>
        <taxon>Candidatus Peribacteria</taxon>
        <taxon>Candidatus Peribacterales</taxon>
        <taxon>Candidatus Peribacteraceae</taxon>
        <taxon>Candidatus Peribacter</taxon>
    </lineage>
</organism>
<dbReference type="InterPro" id="IPR002725">
    <property type="entry name" value="YgjP-like_metallopeptidase"/>
</dbReference>
<name>A0A0S1SGD8_9BACT</name>
<gene>
    <name evidence="2" type="ORF">PeribacterD1_1063</name>
</gene>
<dbReference type="InterPro" id="IPR053136">
    <property type="entry name" value="UTP_pyrophosphatase-like"/>
</dbReference>
<evidence type="ECO:0000313" key="2">
    <source>
        <dbReference type="EMBL" id="ALM13725.1"/>
    </source>
</evidence>
<dbReference type="EMBL" id="CP013065">
    <property type="protein sequence ID" value="ALM13725.1"/>
    <property type="molecule type" value="Genomic_DNA"/>
</dbReference>
<dbReference type="KEGG" id="prf:PeribacterA2_1063"/>
<sequence>MHCFNYSIERTNNRTSSASFKDDGVLIRLAGRLSEAEEQRHVTSLLRRMVRRCAHHQASRTIDPFRLLLRAEGHFSIALADGTRWIFSVMKGERTSATRTENGWNIARAQTTGEKTFHAYLWRLLSMSEREAMEERVRTINAATFGARITRVQTRHMLSRFGSCAPNGRITLNTALLFVPEQLCTYVIIHELAHILHHNHSRAFWYTVASVLPDCMERRKALKLYRLRG</sequence>
<feature type="domain" description="YgjP-like metallopeptidase" evidence="1">
    <location>
        <begin position="22"/>
        <end position="223"/>
    </location>
</feature>
<dbReference type="PANTHER" id="PTHR30399:SF1">
    <property type="entry name" value="UTP PYROPHOSPHATASE"/>
    <property type="match status" value="1"/>
</dbReference>
<accession>A0A0S1SWK8</accession>
<dbReference type="Proteomes" id="UP000069135">
    <property type="component" value="Chromosome"/>
</dbReference>
<reference evidence="2 3" key="2">
    <citation type="journal article" date="2016" name="PeerJ">
        <title>Analysis of five complete genome sequences for members of the class Peribacteria in the recently recognized Peregrinibacteria bacterial phylum.</title>
        <authorList>
            <person name="Anantharaman K."/>
            <person name="Brown C.T."/>
            <person name="Burstein D."/>
            <person name="Castelle C.J."/>
            <person name="Probst A.J."/>
            <person name="Thomas B.C."/>
            <person name="Williams K.H."/>
            <person name="Banfield J.F."/>
        </authorList>
    </citation>
    <scope>NUCLEOTIDE SEQUENCE [LARGE SCALE GENOMIC DNA]</scope>
    <source>
        <strain evidence="2">RIFOXYD1_FULL_PER-ii_59_16</strain>
    </source>
</reference>
<dbReference type="Gene3D" id="3.30.2010.10">
    <property type="entry name" value="Metalloproteases ('zincins'), catalytic domain"/>
    <property type="match status" value="1"/>
</dbReference>
<dbReference type="Pfam" id="PF01863">
    <property type="entry name" value="YgjP-like"/>
    <property type="match status" value="1"/>
</dbReference>
<evidence type="ECO:0000313" key="3">
    <source>
        <dbReference type="Proteomes" id="UP000069135"/>
    </source>
</evidence>
<dbReference type="PANTHER" id="PTHR30399">
    <property type="entry name" value="UNCHARACTERIZED PROTEIN YGJP"/>
    <property type="match status" value="1"/>
</dbReference>
<accession>A0A0S1SGD8</accession>
<reference evidence="3" key="1">
    <citation type="submission" date="2015-10" db="EMBL/GenBank/DDBJ databases">
        <title>Analysis of five complete genome sequences for members of the class Peribacteria in the recently recognized Peregrinibacteria bacterial phylum.</title>
        <authorList>
            <person name="Anantharaman K."/>
            <person name="Brown C.T."/>
            <person name="Burstein D."/>
            <person name="Castelle C.J."/>
            <person name="Probst A.J."/>
            <person name="Thomas B.C."/>
            <person name="Williams K.H."/>
            <person name="Banfield J.F."/>
        </authorList>
    </citation>
    <scope>NUCLEOTIDE SEQUENCE [LARGE SCALE GENOMIC DNA]</scope>
</reference>
<protein>
    <recommendedName>
        <fullName evidence="1">YgjP-like metallopeptidase domain-containing protein</fullName>
    </recommendedName>
</protein>
<evidence type="ECO:0000259" key="1">
    <source>
        <dbReference type="Pfam" id="PF01863"/>
    </source>
</evidence>
<dbReference type="CDD" id="cd07344">
    <property type="entry name" value="M48_yhfN_like"/>
    <property type="match status" value="1"/>
</dbReference>
<accession>A0A0S1SVU5</accession>
<dbReference type="AlphaFoldDB" id="A0A0S1SGD8"/>
<accession>A0A0S1SSE4</accession>
<proteinExistence type="predicted"/>
<accession>A0A0S1SKY1</accession>